<dbReference type="STRING" id="412690.SAMN04489834_0614"/>
<gene>
    <name evidence="9" type="ORF">SAMN04489834_0614</name>
</gene>
<dbReference type="InterPro" id="IPR051393">
    <property type="entry name" value="ABC_transporter_permease"/>
</dbReference>
<evidence type="ECO:0000256" key="5">
    <source>
        <dbReference type="ARBA" id="ARBA00022989"/>
    </source>
</evidence>
<evidence type="ECO:0000256" key="7">
    <source>
        <dbReference type="RuleBase" id="RU363032"/>
    </source>
</evidence>
<feature type="transmembrane region" description="Helical" evidence="7">
    <location>
        <begin position="121"/>
        <end position="142"/>
    </location>
</feature>
<dbReference type="Pfam" id="PF00528">
    <property type="entry name" value="BPD_transp_1"/>
    <property type="match status" value="1"/>
</dbReference>
<evidence type="ECO:0000256" key="1">
    <source>
        <dbReference type="ARBA" id="ARBA00004651"/>
    </source>
</evidence>
<evidence type="ECO:0000256" key="3">
    <source>
        <dbReference type="ARBA" id="ARBA00022475"/>
    </source>
</evidence>
<dbReference type="CDD" id="cd06261">
    <property type="entry name" value="TM_PBP2"/>
    <property type="match status" value="1"/>
</dbReference>
<evidence type="ECO:0000313" key="9">
    <source>
        <dbReference type="EMBL" id="SDR96865.1"/>
    </source>
</evidence>
<keyword evidence="6 7" id="KW-0472">Membrane</keyword>
<protein>
    <submittedName>
        <fullName evidence="9">Carbohydrate ABC transporter membrane protein 1, CUT1 family</fullName>
    </submittedName>
</protein>
<comment type="subcellular location">
    <subcellularLocation>
        <location evidence="1 7">Cell membrane</location>
        <topology evidence="1 7">Multi-pass membrane protein</topology>
    </subcellularLocation>
</comment>
<feature type="transmembrane region" description="Helical" evidence="7">
    <location>
        <begin position="186"/>
        <end position="203"/>
    </location>
</feature>
<feature type="domain" description="ABC transmembrane type-1" evidence="8">
    <location>
        <begin position="88"/>
        <end position="302"/>
    </location>
</feature>
<accession>A0A1H1NDM3</accession>
<dbReference type="InterPro" id="IPR000515">
    <property type="entry name" value="MetI-like"/>
</dbReference>
<dbReference type="GO" id="GO:0055085">
    <property type="term" value="P:transmembrane transport"/>
    <property type="evidence" value="ECO:0007669"/>
    <property type="project" value="InterPro"/>
</dbReference>
<name>A0A1H1NDM3_9MICO</name>
<feature type="transmembrane region" description="Helical" evidence="7">
    <location>
        <begin position="234"/>
        <end position="254"/>
    </location>
</feature>
<keyword evidence="2 7" id="KW-0813">Transport</keyword>
<feature type="transmembrane region" description="Helical" evidence="7">
    <location>
        <begin position="281"/>
        <end position="305"/>
    </location>
</feature>
<dbReference type="PROSITE" id="PS50928">
    <property type="entry name" value="ABC_TM1"/>
    <property type="match status" value="1"/>
</dbReference>
<evidence type="ECO:0000256" key="4">
    <source>
        <dbReference type="ARBA" id="ARBA00022692"/>
    </source>
</evidence>
<dbReference type="EMBL" id="LT629742">
    <property type="protein sequence ID" value="SDR96865.1"/>
    <property type="molecule type" value="Genomic_DNA"/>
</dbReference>
<evidence type="ECO:0000256" key="6">
    <source>
        <dbReference type="ARBA" id="ARBA00023136"/>
    </source>
</evidence>
<feature type="transmembrane region" description="Helical" evidence="7">
    <location>
        <begin position="92"/>
        <end position="114"/>
    </location>
</feature>
<dbReference type="PANTHER" id="PTHR30193:SF37">
    <property type="entry name" value="INNER MEMBRANE ABC TRANSPORTER PERMEASE PROTEIN YCJO"/>
    <property type="match status" value="1"/>
</dbReference>
<evidence type="ECO:0000313" key="10">
    <source>
        <dbReference type="Proteomes" id="UP000181956"/>
    </source>
</evidence>
<keyword evidence="10" id="KW-1185">Reference proteome</keyword>
<dbReference type="GO" id="GO:0005886">
    <property type="term" value="C:plasma membrane"/>
    <property type="evidence" value="ECO:0007669"/>
    <property type="project" value="UniProtKB-SubCell"/>
</dbReference>
<sequence length="313" mass="34547">MSRTATAVPPQGTPLRRHGSTKIKYRTRGLAWAFMAPLLIVNLLVIGGPGLASFFYSFTDWDGLGAANFVGLANYVELFTSPAVLSAIQHNLIWTGFFLVVPMSMALLGAFLLSRVRRGQILFRVLFFIPYVLATIVSSIIWRQILSPTAGIGQALQSIGIDWFADTNFLGDPALALGSVAFINNWQWWGFLLVLFLAAMQGVDPALYEAARLDGANAFREFWHITLPGIRPTLMFLMLMTVIWSFLVFDYVFILTQGGPAGSTDVVGTVLYRTAFSENRAGYASSMAMLLTVISAAIVLGYQLLRKKLKWEV</sequence>
<evidence type="ECO:0000256" key="2">
    <source>
        <dbReference type="ARBA" id="ARBA00022448"/>
    </source>
</evidence>
<organism evidence="9 10">
    <name type="scientific">Microterricola viridarii</name>
    <dbReference type="NCBI Taxonomy" id="412690"/>
    <lineage>
        <taxon>Bacteria</taxon>
        <taxon>Bacillati</taxon>
        <taxon>Actinomycetota</taxon>
        <taxon>Actinomycetes</taxon>
        <taxon>Micrococcales</taxon>
        <taxon>Microbacteriaceae</taxon>
        <taxon>Microterricola</taxon>
    </lineage>
</organism>
<dbReference type="AlphaFoldDB" id="A0A1H1NDM3"/>
<dbReference type="RefSeq" id="WP_231919321.1">
    <property type="nucleotide sequence ID" value="NZ_LT629742.1"/>
</dbReference>
<keyword evidence="4 7" id="KW-0812">Transmembrane</keyword>
<proteinExistence type="inferred from homology"/>
<dbReference type="Gene3D" id="1.10.3720.10">
    <property type="entry name" value="MetI-like"/>
    <property type="match status" value="1"/>
</dbReference>
<keyword evidence="3" id="KW-1003">Cell membrane</keyword>
<dbReference type="SUPFAM" id="SSF161098">
    <property type="entry name" value="MetI-like"/>
    <property type="match status" value="1"/>
</dbReference>
<dbReference type="Proteomes" id="UP000181956">
    <property type="component" value="Chromosome I"/>
</dbReference>
<dbReference type="InterPro" id="IPR035906">
    <property type="entry name" value="MetI-like_sf"/>
</dbReference>
<dbReference type="PANTHER" id="PTHR30193">
    <property type="entry name" value="ABC TRANSPORTER PERMEASE PROTEIN"/>
    <property type="match status" value="1"/>
</dbReference>
<feature type="transmembrane region" description="Helical" evidence="7">
    <location>
        <begin position="30"/>
        <end position="56"/>
    </location>
</feature>
<reference evidence="10" key="1">
    <citation type="submission" date="2016-10" db="EMBL/GenBank/DDBJ databases">
        <authorList>
            <person name="Varghese N."/>
            <person name="Submissions S."/>
        </authorList>
    </citation>
    <scope>NUCLEOTIDE SEQUENCE [LARGE SCALE GENOMIC DNA]</scope>
    <source>
        <strain evidence="10">DSM 21772</strain>
    </source>
</reference>
<comment type="similarity">
    <text evidence="7">Belongs to the binding-protein-dependent transport system permease family.</text>
</comment>
<keyword evidence="5 7" id="KW-1133">Transmembrane helix</keyword>
<evidence type="ECO:0000259" key="8">
    <source>
        <dbReference type="PROSITE" id="PS50928"/>
    </source>
</evidence>